<dbReference type="EMBL" id="ABCC02000024">
    <property type="protein sequence ID" value="EDP17129.1"/>
    <property type="molecule type" value="Genomic_DNA"/>
</dbReference>
<keyword evidence="3" id="KW-0175">Coiled coil</keyword>
<feature type="domain" description="ABC transporter" evidence="4">
    <location>
        <begin position="333"/>
        <end position="534"/>
    </location>
</feature>
<evidence type="ECO:0000313" key="5">
    <source>
        <dbReference type="EMBL" id="EDP17129.1"/>
    </source>
</evidence>
<dbReference type="SUPFAM" id="SSF52540">
    <property type="entry name" value="P-loop containing nucleoside triphosphate hydrolases"/>
    <property type="match status" value="2"/>
</dbReference>
<dbReference type="Pfam" id="PF00005">
    <property type="entry name" value="ABC_tran"/>
    <property type="match status" value="2"/>
</dbReference>
<dbReference type="GO" id="GO:0016887">
    <property type="term" value="F:ATP hydrolysis activity"/>
    <property type="evidence" value="ECO:0007669"/>
    <property type="project" value="InterPro"/>
</dbReference>
<dbReference type="Pfam" id="PF12848">
    <property type="entry name" value="ABC_tran_Xtn"/>
    <property type="match status" value="1"/>
</dbReference>
<keyword evidence="1" id="KW-0547">Nucleotide-binding</keyword>
<keyword evidence="2" id="KW-0067">ATP-binding</keyword>
<name>A8RQ10_ENTBW</name>
<evidence type="ECO:0000313" key="6">
    <source>
        <dbReference type="Proteomes" id="UP000005396"/>
    </source>
</evidence>
<accession>A8RQ10</accession>
<comment type="caution">
    <text evidence="5">The sequence shown here is derived from an EMBL/GenBank/DDBJ whole genome shotgun (WGS) entry which is preliminary data.</text>
</comment>
<dbReference type="InterPro" id="IPR003593">
    <property type="entry name" value="AAA+_ATPase"/>
</dbReference>
<dbReference type="eggNOG" id="COG0488">
    <property type="taxonomic scope" value="Bacteria"/>
</dbReference>
<dbReference type="InterPro" id="IPR003439">
    <property type="entry name" value="ABC_transporter-like_ATP-bd"/>
</dbReference>
<organism evidence="5 6">
    <name type="scientific">Enterocloster bolteae (strain ATCC BAA-613 / DSM 15670 / CCUG 46953 / JCM 12243 / WAL 16351)</name>
    <name type="common">Clostridium bolteae</name>
    <dbReference type="NCBI Taxonomy" id="411902"/>
    <lineage>
        <taxon>Bacteria</taxon>
        <taxon>Bacillati</taxon>
        <taxon>Bacillota</taxon>
        <taxon>Clostridia</taxon>
        <taxon>Lachnospirales</taxon>
        <taxon>Lachnospiraceae</taxon>
        <taxon>Enterocloster</taxon>
    </lineage>
</organism>
<dbReference type="InterPro" id="IPR032781">
    <property type="entry name" value="ABC_tran_Xtn"/>
</dbReference>
<dbReference type="InterPro" id="IPR017871">
    <property type="entry name" value="ABC_transporter-like_CS"/>
</dbReference>
<dbReference type="Proteomes" id="UP000005396">
    <property type="component" value="Unassembled WGS sequence"/>
</dbReference>
<proteinExistence type="predicted"/>
<dbReference type="PaxDb" id="411902-CLOBOL_02625"/>
<dbReference type="AlphaFoldDB" id="A8RQ10"/>
<dbReference type="Gene3D" id="3.40.50.300">
    <property type="entry name" value="P-loop containing nucleotide triphosphate hydrolases"/>
    <property type="match status" value="2"/>
</dbReference>
<evidence type="ECO:0000256" key="1">
    <source>
        <dbReference type="ARBA" id="ARBA00022741"/>
    </source>
</evidence>
<feature type="coiled-coil region" evidence="3">
    <location>
        <begin position="272"/>
        <end position="299"/>
    </location>
</feature>
<dbReference type="PROSITE" id="PS50893">
    <property type="entry name" value="ABC_TRANSPORTER_2"/>
    <property type="match status" value="2"/>
</dbReference>
<dbReference type="FunFam" id="3.40.50.300:FF:000011">
    <property type="entry name" value="Putative ABC transporter ATP-binding component"/>
    <property type="match status" value="1"/>
</dbReference>
<protein>
    <recommendedName>
        <fullName evidence="4">ABC transporter domain-containing protein</fullName>
    </recommendedName>
</protein>
<dbReference type="PANTHER" id="PTHR42855:SF2">
    <property type="entry name" value="DRUG RESISTANCE ABC TRANSPORTER,ATP-BINDING PROTEIN"/>
    <property type="match status" value="1"/>
</dbReference>
<evidence type="ECO:0000256" key="3">
    <source>
        <dbReference type="SAM" id="Coils"/>
    </source>
</evidence>
<feature type="domain" description="ABC transporter" evidence="4">
    <location>
        <begin position="21"/>
        <end position="276"/>
    </location>
</feature>
<dbReference type="HOGENOM" id="CLU_000604_36_0_9"/>
<dbReference type="PANTHER" id="PTHR42855">
    <property type="entry name" value="ABC TRANSPORTER ATP-BINDING SUBUNIT"/>
    <property type="match status" value="1"/>
</dbReference>
<dbReference type="InterPro" id="IPR027417">
    <property type="entry name" value="P-loop_NTPase"/>
</dbReference>
<gene>
    <name evidence="5" type="ORF">CLOBOL_02625</name>
</gene>
<reference evidence="5 6" key="1">
    <citation type="submission" date="2007-08" db="EMBL/GenBank/DDBJ databases">
        <authorList>
            <person name="Fulton L."/>
            <person name="Clifton S."/>
            <person name="Fulton B."/>
            <person name="Xu J."/>
            <person name="Minx P."/>
            <person name="Pepin K.H."/>
            <person name="Johnson M."/>
            <person name="Thiruvilangam P."/>
            <person name="Bhonagiri V."/>
            <person name="Nash W.E."/>
            <person name="Mardis E.R."/>
            <person name="Wilson R.K."/>
        </authorList>
    </citation>
    <scope>NUCLEOTIDE SEQUENCE [LARGE SCALE GENOMIC DNA]</scope>
    <source>
        <strain evidence="6">ATCC BAA-613 / DSM 15670 / CCUG 46953 / JCM 12243 / WAL 16351</strain>
    </source>
</reference>
<evidence type="ECO:0000259" key="4">
    <source>
        <dbReference type="PROSITE" id="PS50893"/>
    </source>
</evidence>
<sequence length="535" mass="60620">MAAPVNKGVFTKGVCNNMSILNVEHLSHGFGDRAIFQDVSFRLLKGEHIGLIGANGEGKSTFMNIITGKLMPDEGKVEWAKNVRVGYLDQHAVLEKGMTIRDVLKNAFAFLFEMEEHMNQICDKMGEAGEEEMAAMMDELGTIQDLLMAHDFYIIDSKVEEVGRALGLADIGLDKDVTELSGGQRTKVLLGKLLLEKPDILLLDEPTNYLDVQHIDWLKRYLQEYENAFILISHDIPFLNSVINLIYHMENQRLDRYVGDYDKFQEVYAVKKSQLEAAYKRQQQEIAELEDFVARNKARVATRNMAMSRQKKLDKMDVIELAREKPKPEFHFLEARTPGKYIFETKDLIIGYDEPLSRPLNLVMERGQKIVLVGANGIGKTTLLKSILGLTPALSGSVELGDYLSIGYFEQEMAPGNTTTCLQEIWTEFPAYTQYQVRSALAKCGLTTEHIESQVRVLSGGEQAKVRLCKLINRESNVLLLDEPTNHLDVDAKDELKRALKEYRGSILLICHEPEFYEGLATDVWDCKEWALKLS</sequence>
<dbReference type="GO" id="GO:0005524">
    <property type="term" value="F:ATP binding"/>
    <property type="evidence" value="ECO:0007669"/>
    <property type="project" value="UniProtKB-KW"/>
</dbReference>
<evidence type="ECO:0000256" key="2">
    <source>
        <dbReference type="ARBA" id="ARBA00022840"/>
    </source>
</evidence>
<dbReference type="PROSITE" id="PS00211">
    <property type="entry name" value="ABC_TRANSPORTER_1"/>
    <property type="match status" value="2"/>
</dbReference>
<dbReference type="FunFam" id="3.40.50.300:FF:000905">
    <property type="entry name" value="Heme ABC transporter ATP-binding protein"/>
    <property type="match status" value="1"/>
</dbReference>
<reference evidence="5 6" key="2">
    <citation type="submission" date="2007-09" db="EMBL/GenBank/DDBJ databases">
        <title>Draft genome sequence of Clostridium bolteae (ATCC BAA-613).</title>
        <authorList>
            <person name="Sudarsanam P."/>
            <person name="Ley R."/>
            <person name="Guruge J."/>
            <person name="Turnbaugh P.J."/>
            <person name="Mahowald M."/>
            <person name="Liep D."/>
            <person name="Gordon J."/>
        </authorList>
    </citation>
    <scope>NUCLEOTIDE SEQUENCE [LARGE SCALE GENOMIC DNA]</scope>
    <source>
        <strain evidence="6">ATCC BAA-613 / DSM 15670 / CCUG 46953 / JCM 12243 / WAL 16351</strain>
    </source>
</reference>
<dbReference type="CDD" id="cd03221">
    <property type="entry name" value="ABCF_EF-3"/>
    <property type="match status" value="2"/>
</dbReference>
<dbReference type="InterPro" id="IPR051309">
    <property type="entry name" value="ABCF_ATPase"/>
</dbReference>
<dbReference type="SMART" id="SM00382">
    <property type="entry name" value="AAA"/>
    <property type="match status" value="2"/>
</dbReference>